<comment type="caution">
    <text evidence="1">The sequence shown here is derived from an EMBL/GenBank/DDBJ whole genome shotgun (WGS) entry which is preliminary data.</text>
</comment>
<organism evidence="1 2">
    <name type="scientific">Allacma fusca</name>
    <dbReference type="NCBI Taxonomy" id="39272"/>
    <lineage>
        <taxon>Eukaryota</taxon>
        <taxon>Metazoa</taxon>
        <taxon>Ecdysozoa</taxon>
        <taxon>Arthropoda</taxon>
        <taxon>Hexapoda</taxon>
        <taxon>Collembola</taxon>
        <taxon>Symphypleona</taxon>
        <taxon>Sminthuridae</taxon>
        <taxon>Allacma</taxon>
    </lineage>
</organism>
<feature type="non-terminal residue" evidence="1">
    <location>
        <position position="1"/>
    </location>
</feature>
<accession>A0A8J2PCX2</accession>
<gene>
    <name evidence="1" type="ORF">AFUS01_LOCUS29169</name>
</gene>
<protein>
    <submittedName>
        <fullName evidence="1">Uncharacterized protein</fullName>
    </submittedName>
</protein>
<evidence type="ECO:0000313" key="1">
    <source>
        <dbReference type="EMBL" id="CAG7818682.1"/>
    </source>
</evidence>
<name>A0A8J2PCX2_9HEXA</name>
<proteinExistence type="predicted"/>
<dbReference type="Proteomes" id="UP000708208">
    <property type="component" value="Unassembled WGS sequence"/>
</dbReference>
<dbReference type="EMBL" id="CAJVCH010427749">
    <property type="protein sequence ID" value="CAG7818682.1"/>
    <property type="molecule type" value="Genomic_DNA"/>
</dbReference>
<keyword evidence="2" id="KW-1185">Reference proteome</keyword>
<reference evidence="1" key="1">
    <citation type="submission" date="2021-06" db="EMBL/GenBank/DDBJ databases">
        <authorList>
            <person name="Hodson N. C."/>
            <person name="Mongue J. A."/>
            <person name="Jaron S. K."/>
        </authorList>
    </citation>
    <scope>NUCLEOTIDE SEQUENCE</scope>
</reference>
<sequence length="10" mass="1154">EYSLKGNWTG</sequence>
<evidence type="ECO:0000313" key="2">
    <source>
        <dbReference type="Proteomes" id="UP000708208"/>
    </source>
</evidence>